<proteinExistence type="predicted"/>
<accession>E1THS1</accession>
<dbReference type="EMBL" id="CP002218">
    <property type="protein sequence ID" value="ADN60680.1"/>
    <property type="molecule type" value="Genomic_DNA"/>
</dbReference>
<protein>
    <submittedName>
        <fullName evidence="1">Uncharacterized protein</fullName>
    </submittedName>
</protein>
<dbReference type="AlphaFoldDB" id="E1THS1"/>
<organism evidence="1">
    <name type="scientific">Burkholderia sp. (strain CCGE1003)</name>
    <dbReference type="NCBI Taxonomy" id="640512"/>
    <lineage>
        <taxon>Bacteria</taxon>
        <taxon>Pseudomonadati</taxon>
        <taxon>Pseudomonadota</taxon>
        <taxon>Betaproteobacteria</taxon>
        <taxon>Burkholderiales</taxon>
        <taxon>Burkholderiaceae</taxon>
        <taxon>Burkholderia</taxon>
    </lineage>
</organism>
<reference evidence="1" key="1">
    <citation type="submission" date="2010-09" db="EMBL/GenBank/DDBJ databases">
        <title>Complete sequence of chromosome2 of Burkholderia sp. CCGE1003.</title>
        <authorList>
            <consortium name="US DOE Joint Genome Institute"/>
            <person name="Lucas S."/>
            <person name="Copeland A."/>
            <person name="Lapidus A."/>
            <person name="Cheng J.-F."/>
            <person name="Bruce D."/>
            <person name="Goodwin L."/>
            <person name="Pitluck S."/>
            <person name="Daligault H."/>
            <person name="Davenport K."/>
            <person name="Detter J.C."/>
            <person name="Han C."/>
            <person name="Tapia R."/>
            <person name="Land M."/>
            <person name="Hauser L."/>
            <person name="Jeffries C."/>
            <person name="Kyrpides N."/>
            <person name="Ivanova N."/>
            <person name="Ovchinnikova G."/>
            <person name="Martinez-Romero E."/>
            <person name="Rogel M.A."/>
            <person name="Auchtung J."/>
            <person name="Tiedje J.M."/>
            <person name="Woyke T."/>
        </authorList>
    </citation>
    <scope>NUCLEOTIDE SEQUENCE</scope>
    <source>
        <strain evidence="1">CCGE1003</strain>
    </source>
</reference>
<evidence type="ECO:0000313" key="1">
    <source>
        <dbReference type="EMBL" id="ADN60680.1"/>
    </source>
</evidence>
<sequence length="64" mass="7470">MDKFVSPEKAHLTSGGCREWGQRDTDVAARDIERGYDYHRSMLRATVKTRLPATKRRGQRRTLH</sequence>
<name>E1THS1_BURSG</name>
<dbReference type="KEGG" id="bgf:BC1003_4752"/>
<dbReference type="HOGENOM" id="CLU_2859173_0_0_4"/>
<gene>
    <name evidence="1" type="ordered locus">BC1003_4752</name>
</gene>